<keyword evidence="3" id="KW-1185">Reference proteome</keyword>
<dbReference type="EMBL" id="CAJOBC010108301">
    <property type="protein sequence ID" value="CAF4513494.1"/>
    <property type="molecule type" value="Genomic_DNA"/>
</dbReference>
<dbReference type="AlphaFoldDB" id="A0A816CFY5"/>
<evidence type="ECO:0000313" key="2">
    <source>
        <dbReference type="EMBL" id="CAF4513494.1"/>
    </source>
</evidence>
<gene>
    <name evidence="1" type="ORF">GPM918_LOCUS43813</name>
    <name evidence="2" type="ORF">SRO942_LOCUS45425</name>
</gene>
<reference evidence="1" key="1">
    <citation type="submission" date="2021-02" db="EMBL/GenBank/DDBJ databases">
        <authorList>
            <person name="Nowell W R."/>
        </authorList>
    </citation>
    <scope>NUCLEOTIDE SEQUENCE</scope>
</reference>
<dbReference type="Proteomes" id="UP000663829">
    <property type="component" value="Unassembled WGS sequence"/>
</dbReference>
<evidence type="ECO:0000313" key="3">
    <source>
        <dbReference type="Proteomes" id="UP000663829"/>
    </source>
</evidence>
<comment type="caution">
    <text evidence="1">The sequence shown here is derived from an EMBL/GenBank/DDBJ whole genome shotgun (WGS) entry which is preliminary data.</text>
</comment>
<organism evidence="1 3">
    <name type="scientific">Didymodactylos carnosus</name>
    <dbReference type="NCBI Taxonomy" id="1234261"/>
    <lineage>
        <taxon>Eukaryota</taxon>
        <taxon>Metazoa</taxon>
        <taxon>Spiralia</taxon>
        <taxon>Gnathifera</taxon>
        <taxon>Rotifera</taxon>
        <taxon>Eurotatoria</taxon>
        <taxon>Bdelloidea</taxon>
        <taxon>Philodinida</taxon>
        <taxon>Philodinidae</taxon>
        <taxon>Didymodactylos</taxon>
    </lineage>
</organism>
<name>A0A816CFY5_9BILA</name>
<proteinExistence type="predicted"/>
<dbReference type="EMBL" id="CAJNOQ010041056">
    <property type="protein sequence ID" value="CAF1622251.1"/>
    <property type="molecule type" value="Genomic_DNA"/>
</dbReference>
<protein>
    <submittedName>
        <fullName evidence="1">Uncharacterized protein</fullName>
    </submittedName>
</protein>
<dbReference type="Proteomes" id="UP000681722">
    <property type="component" value="Unassembled WGS sequence"/>
</dbReference>
<accession>A0A816CFY5</accession>
<evidence type="ECO:0000313" key="1">
    <source>
        <dbReference type="EMBL" id="CAF1622251.1"/>
    </source>
</evidence>
<sequence>MSPLRLPPNLLQDAPVPPLVLSADDIYLLETMHVRVHNNQNDQTHARVYHSKKNVILFKAMSTILPDKSLIIKMIPGHWMVNGYLNTGATYIVCYNLNPDMTIDLIKGYLPRVRFSHNSRLEGVFFVPYDQRVPCDDGRREALVEVHMPMLLTQLGYGDSITLIYGDNCT</sequence>